<keyword evidence="12" id="KW-0813">Transport</keyword>
<keyword evidence="9 12" id="KW-0407">Ion channel</keyword>
<comment type="function">
    <text evidence="12">Fluoride-specific ion channel. Important for reducing fluoride concentration in the cell, thus reducing its toxicity.</text>
</comment>
<sequence>MTILSLLSVGIGATLGAWLRWLLSTLLNPVLPALPLGTLAANLIGGYLIGLSIAVFEHNVHIPVETRLFIVAGFMGGLTTFSSFSAEVVLLMNQRQLAWALGTIAAHLGGSLAMTALGLWSFGLFVRSSI</sequence>
<name>A0ABQ2PRM8_9NEIS</name>
<dbReference type="PANTHER" id="PTHR28259">
    <property type="entry name" value="FLUORIDE EXPORT PROTEIN 1-RELATED"/>
    <property type="match status" value="1"/>
</dbReference>
<keyword evidence="7 12" id="KW-0406">Ion transport</keyword>
<keyword evidence="2 12" id="KW-1003">Cell membrane</keyword>
<protein>
    <recommendedName>
        <fullName evidence="12">Fluoride-specific ion channel FluC</fullName>
    </recommendedName>
</protein>
<gene>
    <name evidence="12 13" type="primary">crcB</name>
    <name evidence="12" type="synonym">fluC</name>
    <name evidence="13" type="ORF">GCM10010971_34330</name>
</gene>
<evidence type="ECO:0000313" key="14">
    <source>
        <dbReference type="Proteomes" id="UP000621859"/>
    </source>
</evidence>
<dbReference type="NCBIfam" id="NF010792">
    <property type="entry name" value="PRK14196.1"/>
    <property type="match status" value="1"/>
</dbReference>
<comment type="caution">
    <text evidence="13">The sequence shown here is derived from an EMBL/GenBank/DDBJ whole genome shotgun (WGS) entry which is preliminary data.</text>
</comment>
<dbReference type="EMBL" id="BMLY01000006">
    <property type="protein sequence ID" value="GGP27614.1"/>
    <property type="molecule type" value="Genomic_DNA"/>
</dbReference>
<evidence type="ECO:0000256" key="1">
    <source>
        <dbReference type="ARBA" id="ARBA00004651"/>
    </source>
</evidence>
<dbReference type="PANTHER" id="PTHR28259:SF1">
    <property type="entry name" value="FLUORIDE EXPORT PROTEIN 1-RELATED"/>
    <property type="match status" value="1"/>
</dbReference>
<comment type="subcellular location">
    <subcellularLocation>
        <location evidence="1 12">Cell membrane</location>
        <topology evidence="1 12">Multi-pass membrane protein</topology>
    </subcellularLocation>
</comment>
<keyword evidence="5 12" id="KW-1133">Transmembrane helix</keyword>
<evidence type="ECO:0000256" key="9">
    <source>
        <dbReference type="ARBA" id="ARBA00023303"/>
    </source>
</evidence>
<keyword evidence="4 12" id="KW-0812">Transmembrane</keyword>
<feature type="transmembrane region" description="Helical" evidence="12">
    <location>
        <begin position="68"/>
        <end position="92"/>
    </location>
</feature>
<evidence type="ECO:0000256" key="2">
    <source>
        <dbReference type="ARBA" id="ARBA00022475"/>
    </source>
</evidence>
<evidence type="ECO:0000256" key="12">
    <source>
        <dbReference type="HAMAP-Rule" id="MF_00454"/>
    </source>
</evidence>
<feature type="transmembrane region" description="Helical" evidence="12">
    <location>
        <begin position="32"/>
        <end position="56"/>
    </location>
</feature>
<feature type="binding site" evidence="12">
    <location>
        <position position="76"/>
    </location>
    <ligand>
        <name>Na(+)</name>
        <dbReference type="ChEBI" id="CHEBI:29101"/>
        <note>structural</note>
    </ligand>
</feature>
<evidence type="ECO:0000256" key="4">
    <source>
        <dbReference type="ARBA" id="ARBA00022692"/>
    </source>
</evidence>
<evidence type="ECO:0000313" key="13">
    <source>
        <dbReference type="EMBL" id="GGP27614.1"/>
    </source>
</evidence>
<feature type="transmembrane region" description="Helical" evidence="12">
    <location>
        <begin position="104"/>
        <end position="126"/>
    </location>
</feature>
<dbReference type="RefSeq" id="WP_188696839.1">
    <property type="nucleotide sequence ID" value="NZ_BMLY01000006.1"/>
</dbReference>
<accession>A0ABQ2PRM8</accession>
<comment type="activity regulation">
    <text evidence="12">Na(+) is not transported, but it plays an essential structural role and its presence is essential for fluoride channel function.</text>
</comment>
<organism evidence="13 14">
    <name type="scientific">Silvimonas amylolytica</name>
    <dbReference type="NCBI Taxonomy" id="449663"/>
    <lineage>
        <taxon>Bacteria</taxon>
        <taxon>Pseudomonadati</taxon>
        <taxon>Pseudomonadota</taxon>
        <taxon>Betaproteobacteria</taxon>
        <taxon>Neisseriales</taxon>
        <taxon>Chitinibacteraceae</taxon>
        <taxon>Silvimonas</taxon>
    </lineage>
</organism>
<dbReference type="InterPro" id="IPR003691">
    <property type="entry name" value="FluC"/>
</dbReference>
<comment type="similarity">
    <text evidence="10 12">Belongs to the fluoride channel Fluc/FEX (TC 1.A.43) family.</text>
</comment>
<evidence type="ECO:0000256" key="8">
    <source>
        <dbReference type="ARBA" id="ARBA00023136"/>
    </source>
</evidence>
<proteinExistence type="inferred from homology"/>
<evidence type="ECO:0000256" key="11">
    <source>
        <dbReference type="ARBA" id="ARBA00035585"/>
    </source>
</evidence>
<dbReference type="Proteomes" id="UP000621859">
    <property type="component" value="Unassembled WGS sequence"/>
</dbReference>
<dbReference type="NCBIfam" id="TIGR00494">
    <property type="entry name" value="crcB"/>
    <property type="match status" value="1"/>
</dbReference>
<keyword evidence="6 12" id="KW-0915">Sodium</keyword>
<evidence type="ECO:0000256" key="6">
    <source>
        <dbReference type="ARBA" id="ARBA00023053"/>
    </source>
</evidence>
<dbReference type="Pfam" id="PF02537">
    <property type="entry name" value="CRCB"/>
    <property type="match status" value="1"/>
</dbReference>
<evidence type="ECO:0000256" key="7">
    <source>
        <dbReference type="ARBA" id="ARBA00023065"/>
    </source>
</evidence>
<feature type="binding site" evidence="12">
    <location>
        <position position="79"/>
    </location>
    <ligand>
        <name>Na(+)</name>
        <dbReference type="ChEBI" id="CHEBI:29101"/>
        <note>structural</note>
    </ligand>
</feature>
<keyword evidence="14" id="KW-1185">Reference proteome</keyword>
<evidence type="ECO:0000256" key="10">
    <source>
        <dbReference type="ARBA" id="ARBA00035120"/>
    </source>
</evidence>
<evidence type="ECO:0000256" key="3">
    <source>
        <dbReference type="ARBA" id="ARBA00022519"/>
    </source>
</evidence>
<keyword evidence="12" id="KW-0479">Metal-binding</keyword>
<comment type="catalytic activity">
    <reaction evidence="11">
        <text>fluoride(in) = fluoride(out)</text>
        <dbReference type="Rhea" id="RHEA:76159"/>
        <dbReference type="ChEBI" id="CHEBI:17051"/>
    </reaction>
    <physiologicalReaction direction="left-to-right" evidence="11">
        <dbReference type="Rhea" id="RHEA:76160"/>
    </physiologicalReaction>
</comment>
<keyword evidence="3" id="KW-0997">Cell inner membrane</keyword>
<evidence type="ECO:0000256" key="5">
    <source>
        <dbReference type="ARBA" id="ARBA00022989"/>
    </source>
</evidence>
<dbReference type="HAMAP" id="MF_00454">
    <property type="entry name" value="FluC"/>
    <property type="match status" value="1"/>
</dbReference>
<keyword evidence="8 12" id="KW-0472">Membrane</keyword>
<reference evidence="14" key="1">
    <citation type="journal article" date="2019" name="Int. J. Syst. Evol. Microbiol.">
        <title>The Global Catalogue of Microorganisms (GCM) 10K type strain sequencing project: providing services to taxonomists for standard genome sequencing and annotation.</title>
        <authorList>
            <consortium name="The Broad Institute Genomics Platform"/>
            <consortium name="The Broad Institute Genome Sequencing Center for Infectious Disease"/>
            <person name="Wu L."/>
            <person name="Ma J."/>
        </authorList>
    </citation>
    <scope>NUCLEOTIDE SEQUENCE [LARGE SCALE GENOMIC DNA]</scope>
    <source>
        <strain evidence="14">CGMCC 1.8860</strain>
    </source>
</reference>